<evidence type="ECO:0000313" key="3">
    <source>
        <dbReference type="Proteomes" id="UP000054928"/>
    </source>
</evidence>
<dbReference type="Proteomes" id="UP000054928">
    <property type="component" value="Unassembled WGS sequence"/>
</dbReference>
<protein>
    <submittedName>
        <fullName evidence="2">Uncharacterized protein</fullName>
    </submittedName>
</protein>
<dbReference type="EMBL" id="CCYD01000468">
    <property type="protein sequence ID" value="CEG40222.1"/>
    <property type="molecule type" value="Genomic_DNA"/>
</dbReference>
<dbReference type="GeneID" id="36405489"/>
<feature type="region of interest" description="Disordered" evidence="1">
    <location>
        <begin position="108"/>
        <end position="137"/>
    </location>
</feature>
<feature type="compositionally biased region" description="Polar residues" evidence="1">
    <location>
        <begin position="108"/>
        <end position="120"/>
    </location>
</feature>
<sequence length="137" mass="15527">MCVALLRALGNKDFGDLDKKLSPRLCARLHRYSLNNGLLYYSTDSTDPPRIEEPVIPSEQLQLKLKQKYEKMEKQRENSARVDSILIQLMKSHAPEIAEKLEMKNNLVTPTMSENPATATRETDGSGVENVKRQKVA</sequence>
<organism evidence="2 3">
    <name type="scientific">Plasmopara halstedii</name>
    <name type="common">Downy mildew of sunflower</name>
    <dbReference type="NCBI Taxonomy" id="4781"/>
    <lineage>
        <taxon>Eukaryota</taxon>
        <taxon>Sar</taxon>
        <taxon>Stramenopiles</taxon>
        <taxon>Oomycota</taxon>
        <taxon>Peronosporomycetes</taxon>
        <taxon>Peronosporales</taxon>
        <taxon>Peronosporaceae</taxon>
        <taxon>Plasmopara</taxon>
    </lineage>
</organism>
<evidence type="ECO:0000313" key="2">
    <source>
        <dbReference type="EMBL" id="CEG40222.1"/>
    </source>
</evidence>
<evidence type="ECO:0000256" key="1">
    <source>
        <dbReference type="SAM" id="MobiDB-lite"/>
    </source>
</evidence>
<keyword evidence="3" id="KW-1185">Reference proteome</keyword>
<dbReference type="RefSeq" id="XP_024576591.1">
    <property type="nucleotide sequence ID" value="XM_024725856.1"/>
</dbReference>
<dbReference type="OrthoDB" id="106344at2759"/>
<dbReference type="STRING" id="4781.A0A0P1AHI4"/>
<name>A0A0P1AHI4_PLAHL</name>
<reference evidence="3" key="1">
    <citation type="submission" date="2014-09" db="EMBL/GenBank/DDBJ databases">
        <authorList>
            <person name="Sharma Rahul"/>
            <person name="Thines Marco"/>
        </authorList>
    </citation>
    <scope>NUCLEOTIDE SEQUENCE [LARGE SCALE GENOMIC DNA]</scope>
</reference>
<accession>A0A0P1AHI4</accession>
<dbReference type="AlphaFoldDB" id="A0A0P1AHI4"/>
<proteinExistence type="predicted"/>